<dbReference type="AlphaFoldDB" id="G9WRE2"/>
<accession>G9WRE2</accession>
<dbReference type="InterPro" id="IPR007074">
    <property type="entry name" value="LicD/FKTN/FKRP_NTP_transf"/>
</dbReference>
<comment type="caution">
    <text evidence="2">The sequence shown here is derived from an EMBL/GenBank/DDBJ whole genome shotgun (WGS) entry which is preliminary data.</text>
</comment>
<sequence length="649" mass="75673">MKLPREFFYEEVRNGFYIPGMIKRTWGAALTILSEIDRICKKHGIQYHISAGTLLGAVREGEFIPWDDDLDIIMLRDDFNRFWSIAKSELPDELIFSFGDKSKDCNGYLAAVGIPEMKFRSEILRKYCEFPYPAGVDVFVLDDLAKNPEDEEFRKDVLRMLYTMIGLVESKKEKSRSFLKELEKVEELLEVQFDRNSPLAPQLYDVFHRVCQEFNGTGDMVAFLAYQMHHEKTKFPKAAFLGSKQILFCNREFPAPIDYDTVLKVIYGDYKKPVKAGGIHNYPYFKQYEERLKKHFGEKWVFSYQFKEEDLERPNVENFREILFKTVDSFRERQKKILEAYEKKNFLFLHTVLPACQEEAIALGNAIEVKKGGGCESVSVLEQYCESLYHAYQALEEVLHSDEKEIDRMLSESGKQLERMLKKLGSHLRKVRQTLEGEFKRQVVFLPHSAKHFDSLRPLIDALRAEEDVECKIIPIPYFDRLGDGNFSEMHYEGKEFPEGYEITDYRTYDFATELPDCIVLNSPYDEVNPVWSVDSFFYSRKMKNYTRKLVYIPPFVTDEINPKAEEDGKAFGNMEYYVTVPGIFHADLTIVQSEEMKKAYLAKIARFAKGGVSKKMRKKISGAGSCLLGEREGQNLVKEFRRFLLKKQ</sequence>
<organism evidence="2 3">
    <name type="scientific">Oribacterium asaccharolyticum ACB7</name>
    <dbReference type="NCBI Taxonomy" id="796944"/>
    <lineage>
        <taxon>Bacteria</taxon>
        <taxon>Bacillati</taxon>
        <taxon>Bacillota</taxon>
        <taxon>Clostridia</taxon>
        <taxon>Lachnospirales</taxon>
        <taxon>Lachnospiraceae</taxon>
        <taxon>Oribacterium</taxon>
    </lineage>
</organism>
<reference evidence="2 3" key="1">
    <citation type="submission" date="2011-08" db="EMBL/GenBank/DDBJ databases">
        <title>The Genome Sequence of Oribacterium sp. ACB7.</title>
        <authorList>
            <consortium name="The Broad Institute Genome Sequencing Platform"/>
            <person name="Earl A."/>
            <person name="Ward D."/>
            <person name="Feldgarden M."/>
            <person name="Gevers D."/>
            <person name="Sizova M."/>
            <person name="Hazen A."/>
            <person name="Epstein S."/>
            <person name="Young S.K."/>
            <person name="Zeng Q."/>
            <person name="Gargeya S."/>
            <person name="Fitzgerald M."/>
            <person name="Haas B."/>
            <person name="Abouelleil A."/>
            <person name="Alvarado L."/>
            <person name="Arachchi H.M."/>
            <person name="Berlin A."/>
            <person name="Brown A."/>
            <person name="Chapman S.B."/>
            <person name="Chen Z."/>
            <person name="Dunbar C."/>
            <person name="Freedman E."/>
            <person name="Gearin G."/>
            <person name="Gellesch M."/>
            <person name="Goldberg J."/>
            <person name="Griggs A."/>
            <person name="Gujja S."/>
            <person name="Heiman D."/>
            <person name="Howarth C."/>
            <person name="Larson L."/>
            <person name="Lui A."/>
            <person name="MacDonald P.J.P."/>
            <person name="Montmayeur A."/>
            <person name="Murphy C."/>
            <person name="Neiman D."/>
            <person name="Pearson M."/>
            <person name="Priest M."/>
            <person name="Roberts A."/>
            <person name="Saif S."/>
            <person name="Shea T."/>
            <person name="Shenoy N."/>
            <person name="Sisk P."/>
            <person name="Stolte C."/>
            <person name="Sykes S."/>
            <person name="Wortman J."/>
            <person name="Nusbaum C."/>
            <person name="Birren B."/>
        </authorList>
    </citation>
    <scope>NUCLEOTIDE SEQUENCE [LARGE SCALE GENOMIC DNA]</scope>
    <source>
        <strain evidence="2 3">ACB7</strain>
    </source>
</reference>
<name>G9WRE2_9FIRM</name>
<dbReference type="Pfam" id="PF04991">
    <property type="entry name" value="LicD"/>
    <property type="match status" value="1"/>
</dbReference>
<protein>
    <recommendedName>
        <fullName evidence="1">LicD/FKTN/FKRP nucleotidyltransferase domain-containing protein</fullName>
    </recommendedName>
</protein>
<evidence type="ECO:0000313" key="2">
    <source>
        <dbReference type="EMBL" id="EHL14329.1"/>
    </source>
</evidence>
<dbReference type="PANTHER" id="PTHR43404">
    <property type="entry name" value="LIPOPOLYSACCHARIDE CHOLINEPHOSPHOTRANSFERASE LICD"/>
    <property type="match status" value="1"/>
</dbReference>
<dbReference type="RefSeq" id="WP_009537390.1">
    <property type="nucleotide sequence ID" value="NZ_JH414506.1"/>
</dbReference>
<gene>
    <name evidence="2" type="ORF">HMPREF9624_01658</name>
</gene>
<proteinExistence type="predicted"/>
<keyword evidence="3" id="KW-1185">Reference proteome</keyword>
<evidence type="ECO:0000313" key="3">
    <source>
        <dbReference type="Proteomes" id="UP000003527"/>
    </source>
</evidence>
<dbReference type="HOGENOM" id="CLU_027783_0_0_9"/>
<dbReference type="PATRIC" id="fig|796944.3.peg.164"/>
<evidence type="ECO:0000259" key="1">
    <source>
        <dbReference type="Pfam" id="PF04991"/>
    </source>
</evidence>
<dbReference type="InterPro" id="IPR052942">
    <property type="entry name" value="LPS_cholinephosphotransferase"/>
</dbReference>
<dbReference type="EMBL" id="AFZD01000003">
    <property type="protein sequence ID" value="EHL14329.1"/>
    <property type="molecule type" value="Genomic_DNA"/>
</dbReference>
<feature type="domain" description="LicD/FKTN/FKRP nucleotidyltransferase" evidence="1">
    <location>
        <begin position="40"/>
        <end position="268"/>
    </location>
</feature>
<dbReference type="Proteomes" id="UP000003527">
    <property type="component" value="Unassembled WGS sequence"/>
</dbReference>
<dbReference type="GO" id="GO:0009100">
    <property type="term" value="P:glycoprotein metabolic process"/>
    <property type="evidence" value="ECO:0007669"/>
    <property type="project" value="UniProtKB-ARBA"/>
</dbReference>
<dbReference type="PANTHER" id="PTHR43404:SF2">
    <property type="entry name" value="LIPOPOLYSACCHARIDE CHOLINEPHOSPHOTRANSFERASE LICD"/>
    <property type="match status" value="1"/>
</dbReference>